<dbReference type="EMBL" id="SFBR01000213">
    <property type="protein sequence ID" value="TRT81426.1"/>
    <property type="molecule type" value="Genomic_DNA"/>
</dbReference>
<dbReference type="InterPro" id="IPR029044">
    <property type="entry name" value="Nucleotide-diphossugar_trans"/>
</dbReference>
<dbReference type="Gene3D" id="3.90.550.10">
    <property type="entry name" value="Spore Coat Polysaccharide Biosynthesis Protein SpsA, Chain A"/>
    <property type="match status" value="1"/>
</dbReference>
<accession>A0A552A7I8</accession>
<evidence type="ECO:0000259" key="1">
    <source>
        <dbReference type="Pfam" id="PF00535"/>
    </source>
</evidence>
<protein>
    <submittedName>
        <fullName evidence="2">Glycosyltransferase</fullName>
    </submittedName>
</protein>
<dbReference type="Pfam" id="PF00535">
    <property type="entry name" value="Glycos_transf_2"/>
    <property type="match status" value="1"/>
</dbReference>
<name>A0A552A7I8_MICAE</name>
<dbReference type="PANTHER" id="PTHR22916:SF65">
    <property type="entry name" value="SLR1065 PROTEIN"/>
    <property type="match status" value="1"/>
</dbReference>
<keyword evidence="2" id="KW-0808">Transferase</keyword>
<proteinExistence type="predicted"/>
<reference evidence="2 3" key="1">
    <citation type="submission" date="2019-01" db="EMBL/GenBank/DDBJ databases">
        <title>Coherence of Microcystis species and biogeography revealed through population genomics.</title>
        <authorList>
            <person name="Perez-Carrascal O.M."/>
            <person name="Terrat Y."/>
            <person name="Giani A."/>
            <person name="Fortin N."/>
            <person name="Tromas N."/>
            <person name="Shapiro B.J."/>
        </authorList>
    </citation>
    <scope>NUCLEOTIDE SEQUENCE [LARGE SCALE GENOMIC DNA]</scope>
    <source>
        <strain evidence="2">Ma_OC_H_19870700_S124</strain>
    </source>
</reference>
<evidence type="ECO:0000313" key="3">
    <source>
        <dbReference type="Proteomes" id="UP000316280"/>
    </source>
</evidence>
<dbReference type="InterPro" id="IPR001173">
    <property type="entry name" value="Glyco_trans_2-like"/>
</dbReference>
<feature type="domain" description="Glycosyltransferase 2-like" evidence="1">
    <location>
        <begin position="19"/>
        <end position="142"/>
    </location>
</feature>
<dbReference type="Proteomes" id="UP000316280">
    <property type="component" value="Unassembled WGS sequence"/>
</dbReference>
<dbReference type="CDD" id="cd06433">
    <property type="entry name" value="GT_2_WfgS_like"/>
    <property type="match status" value="1"/>
</dbReference>
<dbReference type="PANTHER" id="PTHR22916">
    <property type="entry name" value="GLYCOSYLTRANSFERASE"/>
    <property type="match status" value="1"/>
</dbReference>
<dbReference type="GO" id="GO:0016740">
    <property type="term" value="F:transferase activity"/>
    <property type="evidence" value="ECO:0007669"/>
    <property type="project" value="UniProtKB-KW"/>
</dbReference>
<gene>
    <name evidence="2" type="ORF">EWV63_22050</name>
</gene>
<sequence length="342" mass="39768">MKKSIELSVSKNISYPLVSVITPSYDRDWIIQQCIDSLKSQSYKNLEHIVVDGGSQDRTVGLLKKEEKSYNLRWISEKDAGIYDAVNKGISLAKGDIIAYLNTDDFYFTYTVETVVDVFNSTDADIVYGDWVNLYYPSANLELLPWLKFSKYDLLSDYNLPQPTVFIRRNVFEKIGNFNLDYTLVADNEFFTRAALAGFKLVKIEEVLAGQTIHQNNLLAGNSSSRVTALEEGIKYRQYYQKLYKISSLYLLLLRLKNRLLFRINADFKILQFFFSYSGEKPHCFPEFSSYLKTQKISFSRIKMIKYLIINLLFQGRYNKSSLVFIQILDGFFEPNHENINY</sequence>
<organism evidence="2 3">
    <name type="scientific">Microcystis aeruginosa Ma_OC_H_19870700_S124</name>
    <dbReference type="NCBI Taxonomy" id="2486262"/>
    <lineage>
        <taxon>Bacteria</taxon>
        <taxon>Bacillati</taxon>
        <taxon>Cyanobacteriota</taxon>
        <taxon>Cyanophyceae</taxon>
        <taxon>Oscillatoriophycideae</taxon>
        <taxon>Chroococcales</taxon>
        <taxon>Microcystaceae</taxon>
        <taxon>Microcystis</taxon>
    </lineage>
</organism>
<dbReference type="SUPFAM" id="SSF53448">
    <property type="entry name" value="Nucleotide-diphospho-sugar transferases"/>
    <property type="match status" value="1"/>
</dbReference>
<comment type="caution">
    <text evidence="2">The sequence shown here is derived from an EMBL/GenBank/DDBJ whole genome shotgun (WGS) entry which is preliminary data.</text>
</comment>
<evidence type="ECO:0000313" key="2">
    <source>
        <dbReference type="EMBL" id="TRT81426.1"/>
    </source>
</evidence>
<dbReference type="AlphaFoldDB" id="A0A552A7I8"/>